<dbReference type="RefSeq" id="WP_060799927.1">
    <property type="nucleotide sequence ID" value="NZ_KQ957096.1"/>
</dbReference>
<keyword evidence="8" id="KW-0594">Phospholipid biosynthesis</keyword>
<feature type="binding site" evidence="11">
    <location>
        <begin position="116"/>
        <end position="119"/>
    </location>
    <ligand>
        <name>NAD(+)</name>
        <dbReference type="ChEBI" id="CHEBI:57540"/>
    </ligand>
</feature>
<proteinExistence type="predicted"/>
<protein>
    <submittedName>
        <fullName evidence="12">3-dehydroquinate synthase</fullName>
    </submittedName>
</protein>
<dbReference type="Gene3D" id="1.20.1090.10">
    <property type="entry name" value="Dehydroquinate synthase-like - alpha domain"/>
    <property type="match status" value="1"/>
</dbReference>
<evidence type="ECO:0000256" key="3">
    <source>
        <dbReference type="ARBA" id="ARBA00022723"/>
    </source>
</evidence>
<dbReference type="PANTHER" id="PTHR43616:SF3">
    <property type="entry name" value="HYDROXYCARBOXYLATE DEHYDROGENASE A"/>
    <property type="match status" value="1"/>
</dbReference>
<dbReference type="PIRSF" id="PIRSF000112">
    <property type="entry name" value="Glycerol_dehydrogenase"/>
    <property type="match status" value="1"/>
</dbReference>
<dbReference type="PATRIC" id="fig|54005.3.peg.698"/>
<evidence type="ECO:0000313" key="12">
    <source>
        <dbReference type="EMBL" id="KXA30930.1"/>
    </source>
</evidence>
<keyword evidence="3 10" id="KW-0479">Metal-binding</keyword>
<accession>A0A133PQK6</accession>
<name>A0A133PQK6_9FIRM</name>
<keyword evidence="2" id="KW-0444">Lipid biosynthesis</keyword>
<dbReference type="InterPro" id="IPR032837">
    <property type="entry name" value="G1PDH"/>
</dbReference>
<evidence type="ECO:0000256" key="8">
    <source>
        <dbReference type="ARBA" id="ARBA00023209"/>
    </source>
</evidence>
<keyword evidence="6 11" id="KW-0520">NAD</keyword>
<dbReference type="CDD" id="cd08171">
    <property type="entry name" value="GlyDH-like"/>
    <property type="match status" value="1"/>
</dbReference>
<dbReference type="Proteomes" id="UP000070174">
    <property type="component" value="Unassembled WGS sequence"/>
</dbReference>
<evidence type="ECO:0000256" key="10">
    <source>
        <dbReference type="PIRSR" id="PIRSR000112-1"/>
    </source>
</evidence>
<organism evidence="12">
    <name type="scientific">Peptoniphilus harei</name>
    <dbReference type="NCBI Taxonomy" id="54005"/>
    <lineage>
        <taxon>Bacteria</taxon>
        <taxon>Bacillati</taxon>
        <taxon>Bacillota</taxon>
        <taxon>Tissierellia</taxon>
        <taxon>Tissierellales</taxon>
        <taxon>Peptoniphilaceae</taxon>
        <taxon>Peptoniphilus</taxon>
    </lineage>
</organism>
<keyword evidence="10" id="KW-0862">Zinc</keyword>
<comment type="caution">
    <text evidence="12">The sequence shown here is derived from an EMBL/GenBank/DDBJ whole genome shotgun (WGS) entry which is preliminary data.</text>
</comment>
<feature type="binding site" evidence="11">
    <location>
        <begin position="94"/>
        <end position="98"/>
    </location>
    <ligand>
        <name>NAD(+)</name>
        <dbReference type="ChEBI" id="CHEBI:57540"/>
    </ligand>
</feature>
<dbReference type="Gene3D" id="3.40.50.1970">
    <property type="match status" value="1"/>
</dbReference>
<feature type="binding site" evidence="10">
    <location>
        <position position="274"/>
    </location>
    <ligand>
        <name>glycerol</name>
        <dbReference type="ChEBI" id="CHEBI:17754"/>
    </ligand>
</feature>
<feature type="binding site" evidence="11">
    <location>
        <position position="131"/>
    </location>
    <ligand>
        <name>NAD(+)</name>
        <dbReference type="ChEBI" id="CHEBI:57540"/>
    </ligand>
</feature>
<evidence type="ECO:0000256" key="5">
    <source>
        <dbReference type="ARBA" id="ARBA00023002"/>
    </source>
</evidence>
<dbReference type="GO" id="GO:0046872">
    <property type="term" value="F:metal ion binding"/>
    <property type="evidence" value="ECO:0007669"/>
    <property type="project" value="UniProtKB-KW"/>
</dbReference>
<comment type="cofactor">
    <cofactor evidence="10">
        <name>Zn(2+)</name>
        <dbReference type="ChEBI" id="CHEBI:29105"/>
    </cofactor>
    <text evidence="10">Binds 1 zinc ion per subunit.</text>
</comment>
<keyword evidence="4" id="KW-0521">NADP</keyword>
<evidence type="ECO:0000256" key="9">
    <source>
        <dbReference type="ARBA" id="ARBA00023264"/>
    </source>
</evidence>
<dbReference type="AlphaFoldDB" id="A0A133PQK6"/>
<keyword evidence="7" id="KW-0443">Lipid metabolism</keyword>
<evidence type="ECO:0000256" key="6">
    <source>
        <dbReference type="ARBA" id="ARBA00023027"/>
    </source>
</evidence>
<feature type="binding site" evidence="10">
    <location>
        <position position="170"/>
    </location>
    <ligand>
        <name>glycerol</name>
        <dbReference type="ChEBI" id="CHEBI:17754"/>
    </ligand>
</feature>
<evidence type="ECO:0000313" key="13">
    <source>
        <dbReference type="Proteomes" id="UP000070174"/>
    </source>
</evidence>
<evidence type="ECO:0000256" key="1">
    <source>
        <dbReference type="ARBA" id="ARBA00022490"/>
    </source>
</evidence>
<feature type="binding site" evidence="11">
    <location>
        <position position="125"/>
    </location>
    <ligand>
        <name>NAD(+)</name>
        <dbReference type="ChEBI" id="CHEBI:57540"/>
    </ligand>
</feature>
<keyword evidence="5" id="KW-0560">Oxidoreductase</keyword>
<dbReference type="GO" id="GO:0008654">
    <property type="term" value="P:phospholipid biosynthetic process"/>
    <property type="evidence" value="ECO:0007669"/>
    <property type="project" value="UniProtKB-KW"/>
</dbReference>
<feature type="binding site" evidence="10">
    <location>
        <position position="257"/>
    </location>
    <ligand>
        <name>glycerol</name>
        <dbReference type="ChEBI" id="CHEBI:17754"/>
    </ligand>
</feature>
<dbReference type="GO" id="GO:0016614">
    <property type="term" value="F:oxidoreductase activity, acting on CH-OH group of donors"/>
    <property type="evidence" value="ECO:0007669"/>
    <property type="project" value="InterPro"/>
</dbReference>
<evidence type="ECO:0000256" key="11">
    <source>
        <dbReference type="PIRSR" id="PIRSR000112-3"/>
    </source>
</evidence>
<dbReference type="EMBL" id="LRQE01000022">
    <property type="protein sequence ID" value="KXA30930.1"/>
    <property type="molecule type" value="Genomic_DNA"/>
</dbReference>
<keyword evidence="9" id="KW-1208">Phospholipid metabolism</keyword>
<dbReference type="PANTHER" id="PTHR43616">
    <property type="entry name" value="GLYCEROL DEHYDROGENASE"/>
    <property type="match status" value="1"/>
</dbReference>
<reference evidence="12 13" key="1">
    <citation type="submission" date="2016-01" db="EMBL/GenBank/DDBJ databases">
        <authorList>
            <person name="Oliw E.H."/>
        </authorList>
    </citation>
    <scope>NUCLEOTIDE SEQUENCE [LARGE SCALE GENOMIC DNA]</scope>
    <source>
        <strain evidence="12 13">CMW7756A</strain>
    </source>
</reference>
<dbReference type="InterPro" id="IPR016205">
    <property type="entry name" value="Glycerol_DH"/>
</dbReference>
<keyword evidence="1" id="KW-0963">Cytoplasm</keyword>
<evidence type="ECO:0000256" key="4">
    <source>
        <dbReference type="ARBA" id="ARBA00022857"/>
    </source>
</evidence>
<dbReference type="SUPFAM" id="SSF56796">
    <property type="entry name" value="Dehydroquinate synthase-like"/>
    <property type="match status" value="1"/>
</dbReference>
<gene>
    <name evidence="12" type="ORF">HMPREF3229_00710</name>
</gene>
<evidence type="ECO:0000256" key="2">
    <source>
        <dbReference type="ARBA" id="ARBA00022516"/>
    </source>
</evidence>
<sequence>MKTVRLPNYSISRRGYEGLGQIVESYGFKKVVLVGGKRALAAVSQKIRDGLKGSSVEVLGEFIYGKECTLKNIEALKNKKEVLEADVIFGIGGGKALDTVKVLSYYLGKSCISFPTICSNCAGGTAIAVVYNDNGSFLKYEPTPAAVHIFVETETIAQAPEEYFWAGIGDGISKKAEVLFASQNDDPIDFVATMGLSLAGSSQDTLIKYGEEGLRDVRNKEVSRSVESIASEILINTGYISNLTNGEDYYYNSSLAHVFFNLSTLIEREGEYLHGYLVSFGVLVLHAYDKNYEELEKIARFNKKLDLALCLEDLGLKREDVFTMGDHIEETLEWKRSSVALTRDKFIEACLYADEFGKKIKEEN</sequence>
<evidence type="ECO:0000256" key="7">
    <source>
        <dbReference type="ARBA" id="ARBA00023098"/>
    </source>
</evidence>
<dbReference type="Pfam" id="PF13685">
    <property type="entry name" value="Fe-ADH_2"/>
    <property type="match status" value="1"/>
</dbReference>